<feature type="region of interest" description="Disordered" evidence="10">
    <location>
        <begin position="946"/>
        <end position="989"/>
    </location>
</feature>
<dbReference type="PANTHER" id="PTHR46349:SF7">
    <property type="entry name" value="MYOSIN TAIL DOMAIN-CONTAINING PROTEIN"/>
    <property type="match status" value="1"/>
</dbReference>
<evidence type="ECO:0000256" key="10">
    <source>
        <dbReference type="SAM" id="MobiDB-lite"/>
    </source>
</evidence>
<keyword evidence="7" id="KW-0505">Motor protein</keyword>
<organism evidence="12 13">
    <name type="scientific">Angiostrongylus cantonensis</name>
    <name type="common">Rat lungworm</name>
    <dbReference type="NCBI Taxonomy" id="6313"/>
    <lineage>
        <taxon>Eukaryota</taxon>
        <taxon>Metazoa</taxon>
        <taxon>Ecdysozoa</taxon>
        <taxon>Nematoda</taxon>
        <taxon>Chromadorea</taxon>
        <taxon>Rhabditida</taxon>
        <taxon>Rhabditina</taxon>
        <taxon>Rhabditomorpha</taxon>
        <taxon>Strongyloidea</taxon>
        <taxon>Metastrongylidae</taxon>
        <taxon>Angiostrongylus</taxon>
    </lineage>
</organism>
<keyword evidence="8" id="KW-0514">Muscle protein</keyword>
<feature type="domain" description="Myosin tail" evidence="11">
    <location>
        <begin position="153"/>
        <end position="833"/>
    </location>
</feature>
<dbReference type="PANTHER" id="PTHR46349">
    <property type="entry name" value="CINGULIN-LIKE PROTEIN 1-RELATED"/>
    <property type="match status" value="1"/>
</dbReference>
<proteinExistence type="inferred from homology"/>
<feature type="domain" description="Myosin tail" evidence="11">
    <location>
        <begin position="2"/>
        <end position="152"/>
    </location>
</feature>
<dbReference type="SUPFAM" id="SSF90257">
    <property type="entry name" value="Myosin rod fragments"/>
    <property type="match status" value="2"/>
</dbReference>
<evidence type="ECO:0000256" key="4">
    <source>
        <dbReference type="ARBA" id="ARBA00022490"/>
    </source>
</evidence>
<evidence type="ECO:0000313" key="12">
    <source>
        <dbReference type="Proteomes" id="UP000035642"/>
    </source>
</evidence>
<dbReference type="GO" id="GO:0030016">
    <property type="term" value="C:myofibril"/>
    <property type="evidence" value="ECO:0007669"/>
    <property type="project" value="UniProtKB-SubCell"/>
</dbReference>
<reference evidence="13" key="2">
    <citation type="submission" date="2016-04" db="UniProtKB">
        <authorList>
            <consortium name="WormBaseParasite"/>
        </authorList>
    </citation>
    <scope>IDENTIFICATION</scope>
</reference>
<evidence type="ECO:0000256" key="2">
    <source>
        <dbReference type="ARBA" id="ARBA00008447"/>
    </source>
</evidence>
<keyword evidence="3" id="KW-0787">Thick filament</keyword>
<feature type="coiled-coil region" evidence="9">
    <location>
        <begin position="860"/>
        <end position="922"/>
    </location>
</feature>
<dbReference type="GO" id="GO:0005923">
    <property type="term" value="C:bicellular tight junction"/>
    <property type="evidence" value="ECO:0007669"/>
    <property type="project" value="TreeGrafter"/>
</dbReference>
<keyword evidence="5 9" id="KW-0175">Coiled coil</keyword>
<feature type="coiled-coil region" evidence="9">
    <location>
        <begin position="296"/>
        <end position="658"/>
    </location>
</feature>
<dbReference type="Pfam" id="PF01576">
    <property type="entry name" value="Myosin_tail_1"/>
    <property type="match status" value="2"/>
</dbReference>
<dbReference type="AlphaFoldDB" id="A0A0K0CV88"/>
<dbReference type="Proteomes" id="UP000035642">
    <property type="component" value="Unassembled WGS sequence"/>
</dbReference>
<dbReference type="GO" id="GO:0016459">
    <property type="term" value="C:myosin complex"/>
    <property type="evidence" value="ECO:0007669"/>
    <property type="project" value="UniProtKB-KW"/>
</dbReference>
<evidence type="ECO:0000256" key="7">
    <source>
        <dbReference type="ARBA" id="ARBA00023175"/>
    </source>
</evidence>
<dbReference type="STRING" id="6313.A0A0K0CV88"/>
<evidence type="ECO:0000256" key="6">
    <source>
        <dbReference type="ARBA" id="ARBA00023123"/>
    </source>
</evidence>
<keyword evidence="12" id="KW-1185">Reference proteome</keyword>
<sequence>MKDLSSRLIDEEEKSKSLLKQKNKAEISLCDMQQELEREKLIRSECEVAKRVVDAELREARESTANLLQKIEELSQIISRKDSELTGVKLRCDEETSARQQLEKVVREIQTRLDETLEDLRQEHSLRLKAEKARRDLSDEVESYKSQLVESIREADERCEALRIKYQRQIEELVEEVNLLKKSKTMSDKAIAQLETELAACKTDLANMQALQTDSERRRKVAENQLADQTLRSQQYCEEKEQLLARVTKLTSELETVLEGRESEMRIHGDLLKKIAVLDLQISEMTEAGEEANFARSNLTAKLRKAEDNLAESLETQFELKQAVEKSEKEAASLRSQLADARKRLDEAVTESVEEAKRVHGRELAAAIDRAEEAEVARDKAQHAKLKAQQEAEDAYREVNEITSSLRECERRQRKFDQQLADEKVLTNRATSERDVAQQQARDAETRFLNAVKELKDLREQNEALEKERRFLRLEVDNLASTKDDEGKNVFELEKMRKRLEEELNQAKEQIIELEDALQMADDAKSRAEVMLQGARQDCARQLAQREQDEEDKKRLMANRLRELEEELGTEHRLKSQAVAMRKKLDTQIQSLQEEIEHLSKQNEELIRQIRRAQQNAKEAETEGAEARASMDEAVCRARDIEKRLRVAEADISRLSEDLSSCQTARRKIEVERNDLVEELASIRKGVLGQEEKNRYERRITDLQEMLDEEQASNELANDKLRKAQAQVEQLTSELTMERSLCERADAEKITLERTIRELKAQIEEVETSTANRFRTQLTTAEAKSQKLEQLLQVEEQEKARFCRQVRRLEARLMETNAQLEEDRRQMDQHRQLVGLKDVPSEQHFSRILLWTIIIVILESERSNARYKAEQRRVLELEEEIATSKSKCRELSRQLMDANEANDSLTRDMNALRNRIALSSDRRNISTSRDLRRFESINSIIRGDEFATGRAPSSNSLGGNDIGERRPSSQTTPAGSTYGPSEDGDSTKT</sequence>
<protein>
    <submittedName>
        <fullName evidence="13">Myosin_tail_1 domain-containing protein</fullName>
    </submittedName>
</protein>
<dbReference type="InterPro" id="IPR002928">
    <property type="entry name" value="Myosin_tail"/>
</dbReference>
<dbReference type="WBParaSite" id="ACAC_0000121801-mRNA-1">
    <property type="protein sequence ID" value="ACAC_0000121801-mRNA-1"/>
    <property type="gene ID" value="ACAC_0000121801"/>
</dbReference>
<reference evidence="12" key="1">
    <citation type="submission" date="2012-09" db="EMBL/GenBank/DDBJ databases">
        <authorList>
            <person name="Martin A.A."/>
        </authorList>
    </citation>
    <scope>NUCLEOTIDE SEQUENCE</scope>
</reference>
<feature type="coiled-coil region" evidence="9">
    <location>
        <begin position="57"/>
        <end position="211"/>
    </location>
</feature>
<evidence type="ECO:0000256" key="8">
    <source>
        <dbReference type="ARBA" id="ARBA00023179"/>
    </source>
</evidence>
<feature type="compositionally biased region" description="Polar residues" evidence="10">
    <location>
        <begin position="968"/>
        <end position="979"/>
    </location>
</feature>
<dbReference type="GO" id="GO:0032982">
    <property type="term" value="C:myosin filament"/>
    <property type="evidence" value="ECO:0007669"/>
    <property type="project" value="UniProtKB-KW"/>
</dbReference>
<evidence type="ECO:0000256" key="9">
    <source>
        <dbReference type="SAM" id="Coils"/>
    </source>
</evidence>
<accession>A0A0K0CV88</accession>
<comment type="subcellular location">
    <subcellularLocation>
        <location evidence="1">Cytoplasm</location>
        <location evidence="1">Myofibril</location>
    </subcellularLocation>
</comment>
<keyword evidence="6" id="KW-0518">Myosin</keyword>
<evidence type="ECO:0000313" key="13">
    <source>
        <dbReference type="WBParaSite" id="ACAC_0000121801-mRNA-1"/>
    </source>
</evidence>
<evidence type="ECO:0000256" key="1">
    <source>
        <dbReference type="ARBA" id="ARBA00004657"/>
    </source>
</evidence>
<name>A0A0K0CV88_ANGCA</name>
<evidence type="ECO:0000256" key="3">
    <source>
        <dbReference type="ARBA" id="ARBA00022433"/>
    </source>
</evidence>
<comment type="similarity">
    <text evidence="2">Belongs to the paramyosin family.</text>
</comment>
<keyword evidence="4" id="KW-0963">Cytoplasm</keyword>
<feature type="coiled-coil region" evidence="9">
    <location>
        <begin position="693"/>
        <end position="833"/>
    </location>
</feature>
<evidence type="ECO:0000256" key="5">
    <source>
        <dbReference type="ARBA" id="ARBA00023054"/>
    </source>
</evidence>
<evidence type="ECO:0000259" key="11">
    <source>
        <dbReference type="Pfam" id="PF01576"/>
    </source>
</evidence>